<proteinExistence type="predicted"/>
<dbReference type="EMBL" id="JABANN010000866">
    <property type="protein sequence ID" value="KAF4652863.1"/>
    <property type="molecule type" value="Genomic_DNA"/>
</dbReference>
<protein>
    <submittedName>
        <fullName evidence="2">Uncharacterized protein</fullName>
    </submittedName>
</protein>
<evidence type="ECO:0000256" key="1">
    <source>
        <dbReference type="SAM" id="Phobius"/>
    </source>
</evidence>
<organism evidence="2 3">
    <name type="scientific">Perkinsus olseni</name>
    <name type="common">Perkinsus atlanticus</name>
    <dbReference type="NCBI Taxonomy" id="32597"/>
    <lineage>
        <taxon>Eukaryota</taxon>
        <taxon>Sar</taxon>
        <taxon>Alveolata</taxon>
        <taxon>Perkinsozoa</taxon>
        <taxon>Perkinsea</taxon>
        <taxon>Perkinsida</taxon>
        <taxon>Perkinsidae</taxon>
        <taxon>Perkinsus</taxon>
    </lineage>
</organism>
<name>A0A7J6KZT7_PEROL</name>
<feature type="transmembrane region" description="Helical" evidence="1">
    <location>
        <begin position="48"/>
        <end position="72"/>
    </location>
</feature>
<accession>A0A7J6KZT7</accession>
<keyword evidence="1" id="KW-0472">Membrane</keyword>
<sequence length="239" mass="27010">MPISPDLFRLRQKGRYGIDYTSEHERAPSPYSIPIKVRSPRSILRGTFRIIMALMVASVNLFAFLNLAILVWEDCIIEWCVSRWKVELRGLDLGPAPSWLDDPPWDFDHLPPGADEYANFSLDLSIENNPKWLHVEILDVRVNSDFGLLVYLFTEDVSFSGAADVSIFKKTWLPLHALKGGVPTREAKSKITKFGREIAKKCADFYYDFPDGKSLIAGMELGEVAMLDRASLWSSVTGP</sequence>
<comment type="caution">
    <text evidence="2">The sequence shown here is derived from an EMBL/GenBank/DDBJ whole genome shotgun (WGS) entry which is preliminary data.</text>
</comment>
<reference evidence="2 3" key="1">
    <citation type="submission" date="2020-04" db="EMBL/GenBank/DDBJ databases">
        <title>Perkinsus olseni comparative genomics.</title>
        <authorList>
            <person name="Bogema D.R."/>
        </authorList>
    </citation>
    <scope>NUCLEOTIDE SEQUENCE [LARGE SCALE GENOMIC DNA]</scope>
    <source>
        <strain evidence="2">ATCC PRA-31</strain>
    </source>
</reference>
<evidence type="ECO:0000313" key="2">
    <source>
        <dbReference type="EMBL" id="KAF4652863.1"/>
    </source>
</evidence>
<dbReference type="AlphaFoldDB" id="A0A7J6KZT7"/>
<gene>
    <name evidence="2" type="ORF">FOL46_009459</name>
</gene>
<evidence type="ECO:0000313" key="3">
    <source>
        <dbReference type="Proteomes" id="UP000572268"/>
    </source>
</evidence>
<dbReference type="Proteomes" id="UP000572268">
    <property type="component" value="Unassembled WGS sequence"/>
</dbReference>
<keyword evidence="1" id="KW-0812">Transmembrane</keyword>
<keyword evidence="1" id="KW-1133">Transmembrane helix</keyword>